<dbReference type="MGI" id="MGI:1859544">
    <property type="gene designation" value="Syt6"/>
</dbReference>
<dbReference type="VEuPathDB" id="HostDB:ENSMUSG00000027849"/>
<reference evidence="2 4" key="1">
    <citation type="journal article" date="2009" name="PLoS Biol.">
        <title>Lineage-specific biology revealed by a finished genome assembly of the mouse.</title>
        <authorList>
            <consortium name="Mouse Genome Sequencing Consortium"/>
            <person name="Church D.M."/>
            <person name="Goodstadt L."/>
            <person name="Hillier L.W."/>
            <person name="Zody M.C."/>
            <person name="Goldstein S."/>
            <person name="She X."/>
            <person name="Bult C.J."/>
            <person name="Agarwala R."/>
            <person name="Cherry J.L."/>
            <person name="DiCuccio M."/>
            <person name="Hlavina W."/>
            <person name="Kapustin Y."/>
            <person name="Meric P."/>
            <person name="Maglott D."/>
            <person name="Birtle Z."/>
            <person name="Marques A.C."/>
            <person name="Graves T."/>
            <person name="Zhou S."/>
            <person name="Teague B."/>
            <person name="Potamousis K."/>
            <person name="Churas C."/>
            <person name="Place M."/>
            <person name="Herschleb J."/>
            <person name="Runnheim R."/>
            <person name="Forrest D."/>
            <person name="Amos-Landgraf J."/>
            <person name="Schwartz D.C."/>
            <person name="Cheng Z."/>
            <person name="Lindblad-Toh K."/>
            <person name="Eichler E.E."/>
            <person name="Ponting C.P."/>
        </authorList>
    </citation>
    <scope>NUCLEOTIDE SEQUENCE [LARGE SCALE GENOMIC DNA]</scope>
    <source>
        <strain evidence="2 4">C57BL/6J</strain>
    </source>
</reference>
<evidence type="ECO:0000313" key="4">
    <source>
        <dbReference type="Proteomes" id="UP000000589"/>
    </source>
</evidence>
<evidence type="ECO:0000313" key="2">
    <source>
        <dbReference type="Ensembl" id="ENSMUSP00000119688.2"/>
    </source>
</evidence>
<feature type="region of interest" description="Disordered" evidence="1">
    <location>
        <begin position="41"/>
        <end position="61"/>
    </location>
</feature>
<dbReference type="ExpressionAtlas" id="D6RIM4">
    <property type="expression patterns" value="baseline and differential"/>
</dbReference>
<dbReference type="GeneTree" id="ENSGT00940000157665"/>
<dbReference type="AGR" id="MGI:1859544"/>
<dbReference type="Ensembl" id="ENSMUST00000151985.2">
    <property type="protein sequence ID" value="ENSMUSP00000119688.2"/>
    <property type="gene ID" value="ENSMUSG00000027849.20"/>
</dbReference>
<gene>
    <name evidence="2 3" type="primary">Syt6</name>
</gene>
<reference evidence="2" key="3">
    <citation type="submission" date="2025-08" db="UniProtKB">
        <authorList>
            <consortium name="Ensembl"/>
        </authorList>
    </citation>
    <scope>IDENTIFICATION</scope>
    <source>
        <strain evidence="2">C57BL/6J</strain>
    </source>
</reference>
<evidence type="ECO:0000313" key="3">
    <source>
        <dbReference type="MGI" id="MGI:1859544"/>
    </source>
</evidence>
<proteinExistence type="predicted"/>
<dbReference type="Bgee" id="ENSMUSG00000027849">
    <property type="expression patterns" value="Expressed in cortical layer VI and 55 other cell types or tissues"/>
</dbReference>
<dbReference type="AlphaFoldDB" id="D6RIM4"/>
<organism evidence="2 4">
    <name type="scientific">Mus musculus</name>
    <name type="common">Mouse</name>
    <dbReference type="NCBI Taxonomy" id="10090"/>
    <lineage>
        <taxon>Eukaryota</taxon>
        <taxon>Metazoa</taxon>
        <taxon>Chordata</taxon>
        <taxon>Craniata</taxon>
        <taxon>Vertebrata</taxon>
        <taxon>Euteleostomi</taxon>
        <taxon>Mammalia</taxon>
        <taxon>Eutheria</taxon>
        <taxon>Euarchontoglires</taxon>
        <taxon>Glires</taxon>
        <taxon>Rodentia</taxon>
        <taxon>Myomorpha</taxon>
        <taxon>Muroidea</taxon>
        <taxon>Muridae</taxon>
        <taxon>Murinae</taxon>
        <taxon>Mus</taxon>
        <taxon>Mus</taxon>
    </lineage>
</organism>
<accession>D6RIM4</accession>
<dbReference type="Antibodypedia" id="53758">
    <property type="antibodies" value="304 antibodies from 28 providers"/>
</dbReference>
<feature type="compositionally biased region" description="Polar residues" evidence="1">
    <location>
        <begin position="41"/>
        <end position="53"/>
    </location>
</feature>
<reference evidence="2" key="4">
    <citation type="submission" date="2025-09" db="UniProtKB">
        <authorList>
            <consortium name="Ensembl"/>
        </authorList>
    </citation>
    <scope>IDENTIFICATION</scope>
    <source>
        <strain evidence="2">C57BL/6J</strain>
    </source>
</reference>
<evidence type="ECO:0000256" key="1">
    <source>
        <dbReference type="SAM" id="MobiDB-lite"/>
    </source>
</evidence>
<name>D6RIM4_MOUSE</name>
<keyword evidence="4" id="KW-1185">Reference proteome</keyword>
<sequence>MSGVWGAGGPRCQAALAVLASLCRARPPPLGLDVETCRSFELQSPEQSPSAADSGTGRPRSLSTPGFLFSVASPAQAVLDALEEERGLQPFFC</sequence>
<dbReference type="Proteomes" id="UP000000589">
    <property type="component" value="Chromosome 3"/>
</dbReference>
<dbReference type="HOGENOM" id="CLU_186236_0_0_1"/>
<reference evidence="2 4" key="2">
    <citation type="journal article" date="2011" name="PLoS Biol.">
        <title>Modernizing reference genome assemblies.</title>
        <authorList>
            <person name="Church D.M."/>
            <person name="Schneider V.A."/>
            <person name="Graves T."/>
            <person name="Auger K."/>
            <person name="Cunningham F."/>
            <person name="Bouk N."/>
            <person name="Chen H.C."/>
            <person name="Agarwala R."/>
            <person name="McLaren W.M."/>
            <person name="Ritchie G.R."/>
            <person name="Albracht D."/>
            <person name="Kremitzki M."/>
            <person name="Rock S."/>
            <person name="Kotkiewicz H."/>
            <person name="Kremitzki C."/>
            <person name="Wollam A."/>
            <person name="Trani L."/>
            <person name="Fulton L."/>
            <person name="Fulton R."/>
            <person name="Matthews L."/>
            <person name="Whitehead S."/>
            <person name="Chow W."/>
            <person name="Torrance J."/>
            <person name="Dunn M."/>
            <person name="Harden G."/>
            <person name="Threadgold G."/>
            <person name="Wood J."/>
            <person name="Collins J."/>
            <person name="Heath P."/>
            <person name="Griffiths G."/>
            <person name="Pelan S."/>
            <person name="Grafham D."/>
            <person name="Eichler E.E."/>
            <person name="Weinstock G."/>
            <person name="Mardis E.R."/>
            <person name="Wilson R.K."/>
            <person name="Howe K."/>
            <person name="Flicek P."/>
            <person name="Hubbard T."/>
        </authorList>
    </citation>
    <scope>NUCLEOTIDE SEQUENCE [LARGE SCALE GENOMIC DNA]</scope>
    <source>
        <strain evidence="2 4">C57BL/6J</strain>
    </source>
</reference>
<protein>
    <submittedName>
        <fullName evidence="2">Synaptotagmin VI</fullName>
    </submittedName>
</protein>